<dbReference type="Gene3D" id="3.90.550.10">
    <property type="entry name" value="Spore Coat Polysaccharide Biosynthesis Protein SpsA, Chain A"/>
    <property type="match status" value="1"/>
</dbReference>
<sequence length="302" mass="34950">MKKPKLSIVILSYNTVDLLRECLLSLKKVRGEVGFEVIVSDNASTDGSPEMVEDEFPWVKKIIKTRINIGFAAGNNRAREYVNGEFVLFLNPDTIIHKDTLKKCRQYLDNHKDVGALTCKIVLPTGQLDKDARRSFITPWIGLTHIYLKLDRIFPKSKLFAKYWYGYVSPNTEHEVDALQGAFFFTRRAVLDQVGWFDEDYFLNAEDIDLSWKIKEKGWKIFYYPNVSITHVKGAAKGKTKRTKQNVPLKEKLKYRLAEVDAMEVFVKKRLWRNYPLALNLLVLTGIKLLRFIRATKVILLG</sequence>
<dbReference type="Pfam" id="PF00535">
    <property type="entry name" value="Glycos_transf_2"/>
    <property type="match status" value="1"/>
</dbReference>
<protein>
    <recommendedName>
        <fullName evidence="1">Glycosyltransferase 2-like domain-containing protein</fullName>
    </recommendedName>
</protein>
<proteinExistence type="predicted"/>
<dbReference type="InterPro" id="IPR001173">
    <property type="entry name" value="Glyco_trans_2-like"/>
</dbReference>
<dbReference type="PANTHER" id="PTHR43179">
    <property type="entry name" value="RHAMNOSYLTRANSFERASE WBBL"/>
    <property type="match status" value="1"/>
</dbReference>
<evidence type="ECO:0000313" key="3">
    <source>
        <dbReference type="Proteomes" id="UP000176725"/>
    </source>
</evidence>
<dbReference type="EMBL" id="MGHH01000007">
    <property type="protein sequence ID" value="OGM64935.1"/>
    <property type="molecule type" value="Genomic_DNA"/>
</dbReference>
<dbReference type="CDD" id="cd04186">
    <property type="entry name" value="GT_2_like_c"/>
    <property type="match status" value="1"/>
</dbReference>
<gene>
    <name evidence="2" type="ORF">A2893_04755</name>
</gene>
<comment type="caution">
    <text evidence="2">The sequence shown here is derived from an EMBL/GenBank/DDBJ whole genome shotgun (WGS) entry which is preliminary data.</text>
</comment>
<name>A0A1F8BNJ8_9BACT</name>
<dbReference type="SUPFAM" id="SSF53448">
    <property type="entry name" value="Nucleotide-diphospho-sugar transferases"/>
    <property type="match status" value="1"/>
</dbReference>
<dbReference type="PANTHER" id="PTHR43179:SF7">
    <property type="entry name" value="RHAMNOSYLTRANSFERASE WBBL"/>
    <property type="match status" value="1"/>
</dbReference>
<feature type="domain" description="Glycosyltransferase 2-like" evidence="1">
    <location>
        <begin position="7"/>
        <end position="118"/>
    </location>
</feature>
<evidence type="ECO:0000313" key="2">
    <source>
        <dbReference type="EMBL" id="OGM64935.1"/>
    </source>
</evidence>
<dbReference type="Proteomes" id="UP000176725">
    <property type="component" value="Unassembled WGS sequence"/>
</dbReference>
<dbReference type="STRING" id="1802521.A2893_04755"/>
<dbReference type="AlphaFoldDB" id="A0A1F8BNJ8"/>
<accession>A0A1F8BNJ8</accession>
<reference evidence="2 3" key="1">
    <citation type="journal article" date="2016" name="Nat. Commun.">
        <title>Thousands of microbial genomes shed light on interconnected biogeochemical processes in an aquifer system.</title>
        <authorList>
            <person name="Anantharaman K."/>
            <person name="Brown C.T."/>
            <person name="Hug L.A."/>
            <person name="Sharon I."/>
            <person name="Castelle C.J."/>
            <person name="Probst A.J."/>
            <person name="Thomas B.C."/>
            <person name="Singh A."/>
            <person name="Wilkins M.J."/>
            <person name="Karaoz U."/>
            <person name="Brodie E.L."/>
            <person name="Williams K.H."/>
            <person name="Hubbard S.S."/>
            <person name="Banfield J.F."/>
        </authorList>
    </citation>
    <scope>NUCLEOTIDE SEQUENCE [LARGE SCALE GENOMIC DNA]</scope>
</reference>
<organism evidence="2 3">
    <name type="scientific">Candidatus Woesebacteria bacterium RIFCSPLOWO2_01_FULL_39_25</name>
    <dbReference type="NCBI Taxonomy" id="1802521"/>
    <lineage>
        <taxon>Bacteria</taxon>
        <taxon>Candidatus Woeseibacteriota</taxon>
    </lineage>
</organism>
<dbReference type="InterPro" id="IPR029044">
    <property type="entry name" value="Nucleotide-diphossugar_trans"/>
</dbReference>
<evidence type="ECO:0000259" key="1">
    <source>
        <dbReference type="Pfam" id="PF00535"/>
    </source>
</evidence>